<dbReference type="eggNOG" id="COG1397">
    <property type="taxonomic scope" value="Bacteria"/>
</dbReference>
<protein>
    <submittedName>
        <fullName evidence="2">ADP-ribosylglycohydrolase superfamily</fullName>
    </submittedName>
</protein>
<dbReference type="GO" id="GO:0016787">
    <property type="term" value="F:hydrolase activity"/>
    <property type="evidence" value="ECO:0007669"/>
    <property type="project" value="UniProtKB-KW"/>
</dbReference>
<dbReference type="PANTHER" id="PTHR16222">
    <property type="entry name" value="ADP-RIBOSYLGLYCOHYDROLASE"/>
    <property type="match status" value="1"/>
</dbReference>
<dbReference type="Gene3D" id="1.10.4080.10">
    <property type="entry name" value="ADP-ribosylation/Crystallin J1"/>
    <property type="match status" value="1"/>
</dbReference>
<comment type="cofactor">
    <cofactor evidence="1">
        <name>Mg(2+)</name>
        <dbReference type="ChEBI" id="CHEBI:18420"/>
    </cofactor>
    <text evidence="1">Binds 2 magnesium ions per subunit.</text>
</comment>
<dbReference type="Proteomes" id="UP000003835">
    <property type="component" value="Unassembled WGS sequence"/>
</dbReference>
<evidence type="ECO:0000256" key="1">
    <source>
        <dbReference type="PIRSR" id="PIRSR605502-1"/>
    </source>
</evidence>
<dbReference type="HOGENOM" id="CLU_125866_0_0_3"/>
<dbReference type="STRING" id="118168.MC7420_6630"/>
<dbReference type="GO" id="GO:0046872">
    <property type="term" value="F:metal ion binding"/>
    <property type="evidence" value="ECO:0007669"/>
    <property type="project" value="UniProtKB-KW"/>
</dbReference>
<dbReference type="InterPro" id="IPR005502">
    <property type="entry name" value="Ribosyl_crysJ1"/>
</dbReference>
<accession>B4W437</accession>
<name>B4W437_9CYAN</name>
<organism evidence="2 3">
    <name type="scientific">Coleofasciculus chthonoplastes PCC 7420</name>
    <dbReference type="NCBI Taxonomy" id="118168"/>
    <lineage>
        <taxon>Bacteria</taxon>
        <taxon>Bacillati</taxon>
        <taxon>Cyanobacteriota</taxon>
        <taxon>Cyanophyceae</taxon>
        <taxon>Coleofasciculales</taxon>
        <taxon>Coleofasciculaceae</taxon>
        <taxon>Coleofasciculus</taxon>
    </lineage>
</organism>
<proteinExistence type="predicted"/>
<evidence type="ECO:0000313" key="2">
    <source>
        <dbReference type="EMBL" id="EDX71030.1"/>
    </source>
</evidence>
<feature type="binding site" evidence="1">
    <location>
        <position position="138"/>
    </location>
    <ligand>
        <name>Mg(2+)</name>
        <dbReference type="ChEBI" id="CHEBI:18420"/>
        <label>1</label>
    </ligand>
</feature>
<keyword evidence="1" id="KW-0479">Metal-binding</keyword>
<dbReference type="EMBL" id="DS989877">
    <property type="protein sequence ID" value="EDX71030.1"/>
    <property type="molecule type" value="Genomic_DNA"/>
</dbReference>
<keyword evidence="3" id="KW-1185">Reference proteome</keyword>
<sequence length="184" mass="19846">MNFRAWGISDDAEPYNSWGNGSAMRVSPIGFAFDDLDTVLQEAKRSAEVTHNHPEGIKGAQATASAIFLARTGHSKTDIKSYIETQFNYNLNQTIEQIAPATVSCQGSIPQAMIAFLESTDFEDAIRNAIFIGGDSDTLACITGGIAQAFYGGVPQEIAQQTLTILDQRLGAIADQFSVKYSIS</sequence>
<dbReference type="AlphaFoldDB" id="B4W437"/>
<feature type="binding site" evidence="1">
    <location>
        <position position="137"/>
    </location>
    <ligand>
        <name>Mg(2+)</name>
        <dbReference type="ChEBI" id="CHEBI:18420"/>
        <label>1</label>
    </ligand>
</feature>
<dbReference type="InterPro" id="IPR050792">
    <property type="entry name" value="ADP-ribosylglycohydrolase"/>
</dbReference>
<dbReference type="InterPro" id="IPR036705">
    <property type="entry name" value="Ribosyl_crysJ1_sf"/>
</dbReference>
<keyword evidence="2" id="KW-0378">Hydrolase</keyword>
<dbReference type="Pfam" id="PF03747">
    <property type="entry name" value="ADP_ribosyl_GH"/>
    <property type="match status" value="1"/>
</dbReference>
<dbReference type="OrthoDB" id="9798107at2"/>
<evidence type="ECO:0000313" key="3">
    <source>
        <dbReference type="Proteomes" id="UP000003835"/>
    </source>
</evidence>
<gene>
    <name evidence="2" type="ORF">MC7420_6630</name>
</gene>
<feature type="binding site" evidence="1">
    <location>
        <position position="135"/>
    </location>
    <ligand>
        <name>Mg(2+)</name>
        <dbReference type="ChEBI" id="CHEBI:18420"/>
        <label>1</label>
    </ligand>
</feature>
<dbReference type="PANTHER" id="PTHR16222:SF12">
    <property type="entry name" value="ADP-RIBOSYLGLYCOHYDROLASE-RELATED"/>
    <property type="match status" value="1"/>
</dbReference>
<keyword evidence="1" id="KW-0460">Magnesium</keyword>
<dbReference type="SUPFAM" id="SSF101478">
    <property type="entry name" value="ADP-ribosylglycohydrolase"/>
    <property type="match status" value="1"/>
</dbReference>
<reference evidence="2 3" key="1">
    <citation type="submission" date="2008-07" db="EMBL/GenBank/DDBJ databases">
        <authorList>
            <person name="Tandeau de Marsac N."/>
            <person name="Ferriera S."/>
            <person name="Johnson J."/>
            <person name="Kravitz S."/>
            <person name="Beeson K."/>
            <person name="Sutton G."/>
            <person name="Rogers Y.-H."/>
            <person name="Friedman R."/>
            <person name="Frazier M."/>
            <person name="Venter J.C."/>
        </authorList>
    </citation>
    <scope>NUCLEOTIDE SEQUENCE [LARGE SCALE GENOMIC DNA]</scope>
    <source>
        <strain evidence="2 3">PCC 7420</strain>
    </source>
</reference>